<reference evidence="17" key="1">
    <citation type="journal article" date="2021" name="Open Biol.">
        <title>Shared evolutionary footprints suggest mitochondrial oxidative damage underlies multiple complex I losses in fungi.</title>
        <authorList>
            <person name="Schikora-Tamarit M.A."/>
            <person name="Marcet-Houben M."/>
            <person name="Nosek J."/>
            <person name="Gabaldon T."/>
        </authorList>
    </citation>
    <scope>NUCLEOTIDE SEQUENCE</scope>
    <source>
        <strain evidence="17">CBS6341</strain>
    </source>
</reference>
<dbReference type="PANTHER" id="PTHR11465">
    <property type="entry name" value="CATALASE"/>
    <property type="match status" value="1"/>
</dbReference>
<evidence type="ECO:0000256" key="11">
    <source>
        <dbReference type="ARBA" id="ARBA00023004"/>
    </source>
</evidence>
<keyword evidence="9 15" id="KW-0479">Metal-binding</keyword>
<evidence type="ECO:0000256" key="6">
    <source>
        <dbReference type="ARBA" id="ARBA00022490"/>
    </source>
</evidence>
<dbReference type="PIRSF" id="PIRSF038928">
    <property type="entry name" value="Catalase_clade1-3"/>
    <property type="match status" value="1"/>
</dbReference>
<evidence type="ECO:0000256" key="4">
    <source>
        <dbReference type="ARBA" id="ARBA00005329"/>
    </source>
</evidence>
<evidence type="ECO:0000256" key="5">
    <source>
        <dbReference type="ARBA" id="ARBA00012314"/>
    </source>
</evidence>
<evidence type="ECO:0000256" key="13">
    <source>
        <dbReference type="ARBA" id="ARBA00073675"/>
    </source>
</evidence>
<dbReference type="GO" id="GO:0005739">
    <property type="term" value="C:mitochondrion"/>
    <property type="evidence" value="ECO:0007669"/>
    <property type="project" value="TreeGrafter"/>
</dbReference>
<comment type="similarity">
    <text evidence="4">Belongs to the catalase family.</text>
</comment>
<dbReference type="PROSITE" id="PS00438">
    <property type="entry name" value="CATALASE_2"/>
    <property type="match status" value="1"/>
</dbReference>
<dbReference type="SMART" id="SM01060">
    <property type="entry name" value="Catalase"/>
    <property type="match status" value="1"/>
</dbReference>
<dbReference type="FunFam" id="2.40.180.10:FF:000013">
    <property type="entry name" value="Catalase"/>
    <property type="match status" value="1"/>
</dbReference>
<dbReference type="GO" id="GO:0042542">
    <property type="term" value="P:response to hydrogen peroxide"/>
    <property type="evidence" value="ECO:0007669"/>
    <property type="project" value="TreeGrafter"/>
</dbReference>
<dbReference type="EMBL" id="JAEUBF010000772">
    <property type="protein sequence ID" value="KAH3675469.1"/>
    <property type="molecule type" value="Genomic_DNA"/>
</dbReference>
<accession>A0A9P8TE52</accession>
<evidence type="ECO:0000256" key="9">
    <source>
        <dbReference type="ARBA" id="ARBA00022723"/>
    </source>
</evidence>
<comment type="function">
    <text evidence="2">Occurs in almost all aerobically respiring organisms and serves to protect cells from the toxic effects of hydrogen peroxide.</text>
</comment>
<dbReference type="GO" id="GO:0005777">
    <property type="term" value="C:peroxisome"/>
    <property type="evidence" value="ECO:0007669"/>
    <property type="project" value="TreeGrafter"/>
</dbReference>
<dbReference type="InterPro" id="IPR011614">
    <property type="entry name" value="Catalase_core"/>
</dbReference>
<dbReference type="GO" id="GO:0004096">
    <property type="term" value="F:catalase activity"/>
    <property type="evidence" value="ECO:0007669"/>
    <property type="project" value="UniProtKB-EC"/>
</dbReference>
<keyword evidence="18" id="KW-1185">Reference proteome</keyword>
<dbReference type="OrthoDB" id="6880011at2759"/>
<dbReference type="PRINTS" id="PR00067">
    <property type="entry name" value="CATALASE"/>
</dbReference>
<feature type="binding site" description="axial binding residue" evidence="15">
    <location>
        <position position="348"/>
    </location>
    <ligand>
        <name>heme</name>
        <dbReference type="ChEBI" id="CHEBI:30413"/>
    </ligand>
    <ligandPart>
        <name>Fe</name>
        <dbReference type="ChEBI" id="CHEBI:18248"/>
    </ligandPart>
</feature>
<evidence type="ECO:0000256" key="15">
    <source>
        <dbReference type="PIRSR" id="PIRSR038928-2"/>
    </source>
</evidence>
<dbReference type="Gene3D" id="2.40.180.10">
    <property type="entry name" value="Catalase core domain"/>
    <property type="match status" value="1"/>
</dbReference>
<feature type="active site" evidence="14">
    <location>
        <position position="134"/>
    </location>
</feature>
<keyword evidence="6" id="KW-0963">Cytoplasm</keyword>
<keyword evidence="11 15" id="KW-0408">Iron</keyword>
<dbReference type="Pfam" id="PF06628">
    <property type="entry name" value="Catalase-rel"/>
    <property type="match status" value="1"/>
</dbReference>
<name>A0A9P8TE52_9ASCO</name>
<feature type="domain" description="Catalase core" evidence="16">
    <location>
        <begin position="13"/>
        <end position="419"/>
    </location>
</feature>
<dbReference type="PANTHER" id="PTHR11465:SF62">
    <property type="entry name" value="CATALASE T"/>
    <property type="match status" value="1"/>
</dbReference>
<evidence type="ECO:0000256" key="8">
    <source>
        <dbReference type="ARBA" id="ARBA00022617"/>
    </source>
</evidence>
<organism evidence="17 18">
    <name type="scientific">Wickerhamomyces mucosus</name>
    <dbReference type="NCBI Taxonomy" id="1378264"/>
    <lineage>
        <taxon>Eukaryota</taxon>
        <taxon>Fungi</taxon>
        <taxon>Dikarya</taxon>
        <taxon>Ascomycota</taxon>
        <taxon>Saccharomycotina</taxon>
        <taxon>Saccharomycetes</taxon>
        <taxon>Phaffomycetales</taxon>
        <taxon>Wickerhamomycetaceae</taxon>
        <taxon>Wickerhamomyces</taxon>
    </lineage>
</organism>
<gene>
    <name evidence="17" type="ORF">WICMUC_002758</name>
</gene>
<evidence type="ECO:0000313" key="17">
    <source>
        <dbReference type="EMBL" id="KAH3675469.1"/>
    </source>
</evidence>
<dbReference type="GO" id="GO:0020037">
    <property type="term" value="F:heme binding"/>
    <property type="evidence" value="ECO:0007669"/>
    <property type="project" value="InterPro"/>
</dbReference>
<sequence>MASLNTTEERLYSNASGWYYPNHPYGAQLAGPDGPLLLQDNHLTENLAHFHRERIPERVVHAKGGGAHGYFELTDSLSDLTYALPYQKVGYKTPLTARFSTVHGELGSADTQRDPRGFSIKFHTEWGSHDWVFNNTPVFFIREPNKFEHFIHSQKRDPQTNLDQLTDASSVWDYFVQNPESIHQVTYLMGDRGTPKDWGNMSGYSGHTYKFVNDSDEVTYVQIHIIPDGGFQTNTIEEAGELNGSSPDEHQRLLFKRIEDGDYPSYTTYLQTMTPKQAEDFKYSINDLTKIWPHKEFPLRKFGKIVLDKNVTNYFEEIEQIAFSPSRTFIPGIEPSNDPVLQSRIWSYPDTQRYRLGANYEQLPINSGANFVKKPSGCPFLAGNFQRAGQGAIISQGNAPNYIPLGERYKSSNKYGQPGKAHYGVVSKNEEVKSFEAQKNQRISQHEQIIWNKQFYYQLQGLSELDLEQPRDLYHKVFSKVDREHFVKNILGASSNVSNEIIRKQIPQYWGLIDKELGAKVAKGLEVDYVYLSPEEYAGGIGVSKVLTESDIN</sequence>
<evidence type="ECO:0000256" key="7">
    <source>
        <dbReference type="ARBA" id="ARBA00022559"/>
    </source>
</evidence>
<evidence type="ECO:0000256" key="14">
    <source>
        <dbReference type="PIRSR" id="PIRSR038928-1"/>
    </source>
</evidence>
<dbReference type="InterPro" id="IPR010582">
    <property type="entry name" value="Catalase_immune_responsive"/>
</dbReference>
<dbReference type="AlphaFoldDB" id="A0A9P8TE52"/>
<evidence type="ECO:0000256" key="12">
    <source>
        <dbReference type="ARBA" id="ARBA00023324"/>
    </source>
</evidence>
<keyword evidence="8 15" id="KW-0349">Heme</keyword>
<comment type="subcellular location">
    <subcellularLocation>
        <location evidence="3">Cytoplasm</location>
    </subcellularLocation>
</comment>
<dbReference type="Proteomes" id="UP000769528">
    <property type="component" value="Unassembled WGS sequence"/>
</dbReference>
<dbReference type="InterPro" id="IPR024708">
    <property type="entry name" value="Catalase_AS"/>
</dbReference>
<comment type="caution">
    <text evidence="17">The sequence shown here is derived from an EMBL/GenBank/DDBJ whole genome shotgun (WGS) entry which is preliminary data.</text>
</comment>
<feature type="active site" evidence="14">
    <location>
        <position position="61"/>
    </location>
</feature>
<evidence type="ECO:0000256" key="10">
    <source>
        <dbReference type="ARBA" id="ARBA00023002"/>
    </source>
</evidence>
<dbReference type="SUPFAM" id="SSF56634">
    <property type="entry name" value="Heme-dependent catalase-like"/>
    <property type="match status" value="1"/>
</dbReference>
<evidence type="ECO:0000256" key="3">
    <source>
        <dbReference type="ARBA" id="ARBA00004496"/>
    </source>
</evidence>
<reference evidence="17" key="2">
    <citation type="submission" date="2021-01" db="EMBL/GenBank/DDBJ databases">
        <authorList>
            <person name="Schikora-Tamarit M.A."/>
        </authorList>
    </citation>
    <scope>NUCLEOTIDE SEQUENCE</scope>
    <source>
        <strain evidence="17">CBS6341</strain>
    </source>
</reference>
<evidence type="ECO:0000256" key="2">
    <source>
        <dbReference type="ARBA" id="ARBA00003918"/>
    </source>
</evidence>
<protein>
    <recommendedName>
        <fullName evidence="13">Catalase T</fullName>
        <ecNumber evidence="5">1.11.1.6</ecNumber>
    </recommendedName>
</protein>
<dbReference type="InterPro" id="IPR018028">
    <property type="entry name" value="Catalase"/>
</dbReference>
<keyword evidence="12" id="KW-0376">Hydrogen peroxide</keyword>
<keyword evidence="7" id="KW-0575">Peroxidase</keyword>
<evidence type="ECO:0000256" key="1">
    <source>
        <dbReference type="ARBA" id="ARBA00001971"/>
    </source>
</evidence>
<evidence type="ECO:0000259" key="16">
    <source>
        <dbReference type="SMART" id="SM01060"/>
    </source>
</evidence>
<dbReference type="Pfam" id="PF00199">
    <property type="entry name" value="Catalase"/>
    <property type="match status" value="1"/>
</dbReference>
<comment type="cofactor">
    <cofactor evidence="1 15">
        <name>heme</name>
        <dbReference type="ChEBI" id="CHEBI:30413"/>
    </cofactor>
</comment>
<dbReference type="EC" id="1.11.1.6" evidence="5"/>
<dbReference type="PROSITE" id="PS51402">
    <property type="entry name" value="CATALASE_3"/>
    <property type="match status" value="1"/>
</dbReference>
<evidence type="ECO:0000313" key="18">
    <source>
        <dbReference type="Proteomes" id="UP000769528"/>
    </source>
</evidence>
<dbReference type="GO" id="GO:0042744">
    <property type="term" value="P:hydrogen peroxide catabolic process"/>
    <property type="evidence" value="ECO:0007669"/>
    <property type="project" value="UniProtKB-KW"/>
</dbReference>
<dbReference type="InterPro" id="IPR024711">
    <property type="entry name" value="Catalase_clade1/3"/>
</dbReference>
<dbReference type="InterPro" id="IPR020835">
    <property type="entry name" value="Catalase_sf"/>
</dbReference>
<dbReference type="GO" id="GO:0046872">
    <property type="term" value="F:metal ion binding"/>
    <property type="evidence" value="ECO:0007669"/>
    <property type="project" value="UniProtKB-KW"/>
</dbReference>
<proteinExistence type="inferred from homology"/>
<keyword evidence="10" id="KW-0560">Oxidoreductase</keyword>